<dbReference type="InterPro" id="IPR014008">
    <property type="entry name" value="Cbl_synth_MTase_CbiT"/>
</dbReference>
<keyword evidence="4" id="KW-0808">Transferase</keyword>
<evidence type="ECO:0000256" key="1">
    <source>
        <dbReference type="ARBA" id="ARBA00004953"/>
    </source>
</evidence>
<dbReference type="SUPFAM" id="SSF53335">
    <property type="entry name" value="S-adenosyl-L-methionine-dependent methyltransferases"/>
    <property type="match status" value="1"/>
</dbReference>
<dbReference type="InterPro" id="IPR050714">
    <property type="entry name" value="Cobalamin_biosynth_MTase"/>
</dbReference>
<reference evidence="7" key="1">
    <citation type="submission" date="2018-09" db="EMBL/GenBank/DDBJ databases">
        <title>Murine metabolic-syndrome-specific gut microbial biobank.</title>
        <authorList>
            <person name="Liu C."/>
        </authorList>
    </citation>
    <scope>NUCLEOTIDE SEQUENCE</scope>
    <source>
        <strain evidence="7">D42-62</strain>
    </source>
</reference>
<dbReference type="CDD" id="cd02440">
    <property type="entry name" value="AdoMet_MTases"/>
    <property type="match status" value="1"/>
</dbReference>
<dbReference type="PANTHER" id="PTHR43182">
    <property type="entry name" value="COBALT-PRECORRIN-6B C(15)-METHYLTRANSFERASE (DECARBOXYLATING)"/>
    <property type="match status" value="1"/>
</dbReference>
<evidence type="ECO:0000256" key="2">
    <source>
        <dbReference type="ARBA" id="ARBA00022573"/>
    </source>
</evidence>
<keyword evidence="5" id="KW-0949">S-adenosyl-L-methionine</keyword>
<comment type="caution">
    <text evidence="7">The sequence shown here is derived from an EMBL/GenBank/DDBJ whole genome shotgun (WGS) entry which is preliminary data.</text>
</comment>
<evidence type="ECO:0000259" key="6">
    <source>
        <dbReference type="Pfam" id="PF00590"/>
    </source>
</evidence>
<evidence type="ECO:0000313" key="8">
    <source>
        <dbReference type="Proteomes" id="UP001154420"/>
    </source>
</evidence>
<keyword evidence="3" id="KW-0489">Methyltransferase</keyword>
<organism evidence="7 8">
    <name type="scientific">Parablautia muri</name>
    <dbReference type="NCBI Taxonomy" id="2320879"/>
    <lineage>
        <taxon>Bacteria</taxon>
        <taxon>Bacillati</taxon>
        <taxon>Bacillota</taxon>
        <taxon>Clostridia</taxon>
        <taxon>Lachnospirales</taxon>
        <taxon>Lachnospiraceae</taxon>
        <taxon>Parablautia</taxon>
    </lineage>
</organism>
<dbReference type="Proteomes" id="UP001154420">
    <property type="component" value="Unassembled WGS sequence"/>
</dbReference>
<dbReference type="RefSeq" id="WP_129178929.1">
    <property type="nucleotide sequence ID" value="NZ_QZDT01000018.1"/>
</dbReference>
<dbReference type="Gene3D" id="3.40.1010.10">
    <property type="entry name" value="Cobalt-precorrin-4 Transmethylase, Domain 1"/>
    <property type="match status" value="1"/>
</dbReference>
<dbReference type="NCBIfam" id="TIGR02469">
    <property type="entry name" value="CbiT"/>
    <property type="match status" value="1"/>
</dbReference>
<evidence type="ECO:0000256" key="4">
    <source>
        <dbReference type="ARBA" id="ARBA00022679"/>
    </source>
</evidence>
<dbReference type="Pfam" id="PF02571">
    <property type="entry name" value="CbiJ"/>
    <property type="match status" value="1"/>
</dbReference>
<dbReference type="AlphaFoldDB" id="A0A9X5GT02"/>
<dbReference type="NCBIfam" id="TIGR02467">
    <property type="entry name" value="CbiE"/>
    <property type="match status" value="1"/>
</dbReference>
<accession>A0A9X5GT02</accession>
<dbReference type="InterPro" id="IPR003723">
    <property type="entry name" value="Precorrin-6x_reduct"/>
</dbReference>
<dbReference type="InterPro" id="IPR000878">
    <property type="entry name" value="4pyrrol_Mease"/>
</dbReference>
<dbReference type="SUPFAM" id="SSF53790">
    <property type="entry name" value="Tetrapyrrole methylase"/>
    <property type="match status" value="1"/>
</dbReference>
<dbReference type="GO" id="GO:0016994">
    <property type="term" value="F:precorrin-6A reductase activity"/>
    <property type="evidence" value="ECO:0007669"/>
    <property type="project" value="UniProtKB-EC"/>
</dbReference>
<dbReference type="Pfam" id="PF00590">
    <property type="entry name" value="TP_methylase"/>
    <property type="match status" value="1"/>
</dbReference>
<dbReference type="GO" id="GO:0032259">
    <property type="term" value="P:methylation"/>
    <property type="evidence" value="ECO:0007669"/>
    <property type="project" value="UniProtKB-KW"/>
</dbReference>
<keyword evidence="8" id="KW-1185">Reference proteome</keyword>
<dbReference type="InterPro" id="IPR014777">
    <property type="entry name" value="4pyrrole_Mease_sub1"/>
</dbReference>
<keyword evidence="7" id="KW-0560">Oxidoreductase</keyword>
<evidence type="ECO:0000256" key="3">
    <source>
        <dbReference type="ARBA" id="ARBA00022603"/>
    </source>
</evidence>
<dbReference type="InterPro" id="IPR035996">
    <property type="entry name" value="4pyrrol_Methylase_sf"/>
</dbReference>
<dbReference type="CDD" id="cd11644">
    <property type="entry name" value="Precorrin-6Y-MT"/>
    <property type="match status" value="1"/>
</dbReference>
<dbReference type="EC" id="1.3.1.54" evidence="7"/>
<dbReference type="OrthoDB" id="9780707at2"/>
<dbReference type="InterPro" id="IPR012818">
    <property type="entry name" value="CbiE"/>
</dbReference>
<keyword evidence="2" id="KW-0169">Cobalamin biosynthesis</keyword>
<dbReference type="PANTHER" id="PTHR43182:SF1">
    <property type="entry name" value="COBALT-PRECORRIN-7 C(5)-METHYLTRANSFERASE"/>
    <property type="match status" value="1"/>
</dbReference>
<feature type="domain" description="Tetrapyrrole methylase" evidence="6">
    <location>
        <begin position="268"/>
        <end position="464"/>
    </location>
</feature>
<dbReference type="GO" id="GO:0009236">
    <property type="term" value="P:cobalamin biosynthetic process"/>
    <property type="evidence" value="ECO:0007669"/>
    <property type="project" value="UniProtKB-KW"/>
</dbReference>
<dbReference type="NCBIfam" id="TIGR00715">
    <property type="entry name" value="precor6x_red"/>
    <property type="match status" value="1"/>
</dbReference>
<comment type="pathway">
    <text evidence="1">Cofactor biosynthesis; adenosylcobalamin biosynthesis.</text>
</comment>
<evidence type="ECO:0000256" key="5">
    <source>
        <dbReference type="ARBA" id="ARBA00022691"/>
    </source>
</evidence>
<dbReference type="Gene3D" id="3.40.50.150">
    <property type="entry name" value="Vaccinia Virus protein VP39"/>
    <property type="match status" value="1"/>
</dbReference>
<dbReference type="InterPro" id="IPR029063">
    <property type="entry name" value="SAM-dependent_MTases_sf"/>
</dbReference>
<protein>
    <submittedName>
        <fullName evidence="7">Precorrin-6A reductase</fullName>
        <ecNumber evidence="7">1.3.1.54</ecNumber>
    </submittedName>
</protein>
<dbReference type="GO" id="GO:0008276">
    <property type="term" value="F:protein methyltransferase activity"/>
    <property type="evidence" value="ECO:0007669"/>
    <property type="project" value="InterPro"/>
</dbReference>
<gene>
    <name evidence="7" type="primary">cobK</name>
    <name evidence="7" type="ORF">D5281_12390</name>
</gene>
<evidence type="ECO:0000313" key="7">
    <source>
        <dbReference type="EMBL" id="NBJ93370.1"/>
    </source>
</evidence>
<dbReference type="PROSITE" id="PS51014">
    <property type="entry name" value="COBK_CBIJ"/>
    <property type="match status" value="1"/>
</dbReference>
<sequence length="685" mass="76520">MKKILIFAGTTEGRRLSECLVEAGISHTLCVATEYGEHVLNPNPLVTVQQGRMAQEEIREFLFKENYEAVIDATHPYAEIVTRNIKEAVKELKDMGKTISYLRLKREEEKMPEGGDLTFFETSRDCAMALKDTEGNILLTTGSKELSDFCVFEEIKNRLYVRVLPSMESLSACMEQGICGKQIIAMQGPFSALMNEAMIHQYHISYLVTKESGVSGGYGEKLEAARRAGIQVFVIGRPEGEEGYSFFEVGRELEKICGQRIPFRGQMRIILAGIGMGSESGVTGEVREAIKEADILLGAERMLSRYQPKIEKHPFYQAEQIIPYLEGLQRETVLSENRNIVILMSGDSGFYSGCRRLYEALDREIRDGRLRAFLHIMPGVSSVSYLAACIGESYHDASVYSMHGKELCNLERKIKNSPKTFLLTSGVKDVNRLGKLLMEAELTECEVITGYQLSYEAQRIERHTPSECSKLREEGLYTCFVKNPCAEKRRLTHGIMDEAFIRDNVPMTKEEVREVAICKLRLLENAVVYDIGSGTGSVAVEIAGLSDEIQVYALEKKREAVSLIEKNKVKHGLQNITVIEGTAPEGLVGLPAATHAFIGGSGGRMKEILQSLYRLNPWMRIVISAVSLETICEIWEVLSSFPVKGEEIVQLQVSRAREVGNYHLMQAENPIWLCSFGFGGGASCN</sequence>
<dbReference type="EMBL" id="QZDT01000018">
    <property type="protein sequence ID" value="NBJ93370.1"/>
    <property type="molecule type" value="Genomic_DNA"/>
</dbReference>
<proteinExistence type="predicted"/>
<name>A0A9X5GT02_9FIRM</name>